<dbReference type="InterPro" id="IPR050807">
    <property type="entry name" value="TransReg_Diox_bact_type"/>
</dbReference>
<dbReference type="SUPFAM" id="SSF47413">
    <property type="entry name" value="lambda repressor-like DNA-binding domains"/>
    <property type="match status" value="1"/>
</dbReference>
<evidence type="ECO:0000313" key="3">
    <source>
        <dbReference type="EMBL" id="GHG61529.1"/>
    </source>
</evidence>
<evidence type="ECO:0000313" key="4">
    <source>
        <dbReference type="Proteomes" id="UP000659697"/>
    </source>
</evidence>
<organism evidence="3 4">
    <name type="scientific">Alishewanella longhuensis</name>
    <dbReference type="NCBI Taxonomy" id="1091037"/>
    <lineage>
        <taxon>Bacteria</taxon>
        <taxon>Pseudomonadati</taxon>
        <taxon>Pseudomonadota</taxon>
        <taxon>Gammaproteobacteria</taxon>
        <taxon>Alteromonadales</taxon>
        <taxon>Alteromonadaceae</taxon>
        <taxon>Alishewanella</taxon>
    </lineage>
</organism>
<dbReference type="PANTHER" id="PTHR46797:SF1">
    <property type="entry name" value="METHYLPHOSPHONATE SYNTHASE"/>
    <property type="match status" value="1"/>
</dbReference>
<dbReference type="InterPro" id="IPR010982">
    <property type="entry name" value="Lambda_DNA-bd_dom_sf"/>
</dbReference>
<dbReference type="EMBL" id="BNAO01000001">
    <property type="protein sequence ID" value="GHG61529.1"/>
    <property type="molecule type" value="Genomic_DNA"/>
</dbReference>
<dbReference type="CDD" id="cd00093">
    <property type="entry name" value="HTH_XRE"/>
    <property type="match status" value="1"/>
</dbReference>
<evidence type="ECO:0000256" key="1">
    <source>
        <dbReference type="ARBA" id="ARBA00023125"/>
    </source>
</evidence>
<keyword evidence="1" id="KW-0238">DNA-binding</keyword>
<dbReference type="Pfam" id="PF01381">
    <property type="entry name" value="HTH_3"/>
    <property type="match status" value="1"/>
</dbReference>
<sequence>MFGERLQTRRKMMNLTLEQLATKAGTTKSYIWELENKPDIKPSADLVNRLAKELDCTVEHLVHGDGNDEDQVFFREYKSLGSETKNTLQKILKSLKDKPND</sequence>
<accession>A0ABQ3KUW9</accession>
<dbReference type="PROSITE" id="PS50943">
    <property type="entry name" value="HTH_CROC1"/>
    <property type="match status" value="1"/>
</dbReference>
<dbReference type="Proteomes" id="UP000659697">
    <property type="component" value="Unassembled WGS sequence"/>
</dbReference>
<evidence type="ECO:0000259" key="2">
    <source>
        <dbReference type="PROSITE" id="PS50943"/>
    </source>
</evidence>
<keyword evidence="4" id="KW-1185">Reference proteome</keyword>
<comment type="caution">
    <text evidence="3">The sequence shown here is derived from an EMBL/GenBank/DDBJ whole genome shotgun (WGS) entry which is preliminary data.</text>
</comment>
<dbReference type="InterPro" id="IPR001387">
    <property type="entry name" value="Cro/C1-type_HTH"/>
</dbReference>
<dbReference type="Gene3D" id="1.10.260.40">
    <property type="entry name" value="lambda repressor-like DNA-binding domains"/>
    <property type="match status" value="1"/>
</dbReference>
<name>A0ABQ3KUW9_9ALTE</name>
<dbReference type="SMART" id="SM00530">
    <property type="entry name" value="HTH_XRE"/>
    <property type="match status" value="1"/>
</dbReference>
<dbReference type="PANTHER" id="PTHR46797">
    <property type="entry name" value="HTH-TYPE TRANSCRIPTIONAL REGULATOR"/>
    <property type="match status" value="1"/>
</dbReference>
<feature type="domain" description="HTH cro/C1-type" evidence="2">
    <location>
        <begin position="6"/>
        <end position="61"/>
    </location>
</feature>
<protein>
    <submittedName>
        <fullName evidence="3">Transcriptional regulator</fullName>
    </submittedName>
</protein>
<reference evidence="4" key="1">
    <citation type="journal article" date="2019" name="Int. J. Syst. Evol. Microbiol.">
        <title>The Global Catalogue of Microorganisms (GCM) 10K type strain sequencing project: providing services to taxonomists for standard genome sequencing and annotation.</title>
        <authorList>
            <consortium name="The Broad Institute Genomics Platform"/>
            <consortium name="The Broad Institute Genome Sequencing Center for Infectious Disease"/>
            <person name="Wu L."/>
            <person name="Ma J."/>
        </authorList>
    </citation>
    <scope>NUCLEOTIDE SEQUENCE [LARGE SCALE GENOMIC DNA]</scope>
    <source>
        <strain evidence="4">CGMCC 1.7003</strain>
    </source>
</reference>
<proteinExistence type="predicted"/>
<gene>
    <name evidence="3" type="ORF">GCM10010919_06080</name>
</gene>